<sequence length="154" mass="17219">MSTLSVSPDNPAAMPHLNKARYLIVAGWMLFMISLALPVQNNDRGYVALLVSFVFLTSILDRLDPQLIWMSTYALVNTGLIASAFIAWKGRLISHPRCSVFFTLAALDTLFAPLFSKEFSQYPAFWCWVVSAILVAAGMNLARLRQQDHVSTHQ</sequence>
<keyword evidence="1" id="KW-1133">Transmembrane helix</keyword>
<feature type="transmembrane region" description="Helical" evidence="1">
    <location>
        <begin position="66"/>
        <end position="88"/>
    </location>
</feature>
<evidence type="ECO:0000256" key="1">
    <source>
        <dbReference type="SAM" id="Phobius"/>
    </source>
</evidence>
<name>A0A6M3ZUG4_9BURK</name>
<feature type="transmembrane region" description="Helical" evidence="1">
    <location>
        <begin position="20"/>
        <end position="37"/>
    </location>
</feature>
<dbReference type="RefSeq" id="WP_017455490.1">
    <property type="nucleotide sequence ID" value="NZ_CP008956.1"/>
</dbReference>
<gene>
    <name evidence="2" type="ORF">C798_19195</name>
</gene>
<reference evidence="2 3" key="1">
    <citation type="journal article" date="2012" name="J. Bacteriol.">
        <title>Genome sequence of the pathogenic Herbaspirillum seropedicae strain Os34, isolated from rice roots.</title>
        <authorList>
            <person name="Ye W."/>
            <person name="Ye S."/>
            <person name="Liu J."/>
            <person name="Chang S."/>
            <person name="Chen M."/>
            <person name="Zhu B."/>
            <person name="Guo L."/>
            <person name="An Q."/>
        </authorList>
    </citation>
    <scope>NUCLEOTIDE SEQUENCE [LARGE SCALE GENOMIC DNA]</scope>
    <source>
        <strain evidence="2 3">Os34</strain>
    </source>
</reference>
<dbReference type="AlphaFoldDB" id="A0A6M3ZUG4"/>
<feature type="transmembrane region" description="Helical" evidence="1">
    <location>
        <begin position="100"/>
        <end position="116"/>
    </location>
</feature>
<keyword evidence="1" id="KW-0472">Membrane</keyword>
<organism evidence="2 3">
    <name type="scientific">Herbaspirillum rubrisubalbicans Os34</name>
    <dbReference type="NCBI Taxonomy" id="1235827"/>
    <lineage>
        <taxon>Bacteria</taxon>
        <taxon>Pseudomonadati</taxon>
        <taxon>Pseudomonadota</taxon>
        <taxon>Betaproteobacteria</taxon>
        <taxon>Burkholderiales</taxon>
        <taxon>Oxalobacteraceae</taxon>
        <taxon>Herbaspirillum</taxon>
    </lineage>
</organism>
<feature type="transmembrane region" description="Helical" evidence="1">
    <location>
        <begin position="44"/>
        <end position="60"/>
    </location>
</feature>
<accession>A0A6M3ZUG4</accession>
<dbReference type="EMBL" id="CP008956">
    <property type="protein sequence ID" value="QJQ02285.1"/>
    <property type="molecule type" value="Genomic_DNA"/>
</dbReference>
<dbReference type="Proteomes" id="UP000501648">
    <property type="component" value="Chromosome"/>
</dbReference>
<feature type="transmembrane region" description="Helical" evidence="1">
    <location>
        <begin position="122"/>
        <end position="142"/>
    </location>
</feature>
<evidence type="ECO:0000313" key="2">
    <source>
        <dbReference type="EMBL" id="QJQ02285.1"/>
    </source>
</evidence>
<evidence type="ECO:0000313" key="3">
    <source>
        <dbReference type="Proteomes" id="UP000501648"/>
    </source>
</evidence>
<protein>
    <submittedName>
        <fullName evidence="2">Uncharacterized protein</fullName>
    </submittedName>
</protein>
<keyword evidence="1" id="KW-0812">Transmembrane</keyword>
<proteinExistence type="predicted"/>